<proteinExistence type="predicted"/>
<dbReference type="GO" id="GO:0005737">
    <property type="term" value="C:cytoplasm"/>
    <property type="evidence" value="ECO:0007669"/>
    <property type="project" value="TreeGrafter"/>
</dbReference>
<feature type="compositionally biased region" description="Low complexity" evidence="6">
    <location>
        <begin position="559"/>
        <end position="574"/>
    </location>
</feature>
<keyword evidence="3 9" id="KW-0418">Kinase</keyword>
<feature type="domain" description="PurM-like C-terminal" evidence="8">
    <location>
        <begin position="973"/>
        <end position="1027"/>
    </location>
</feature>
<evidence type="ECO:0000313" key="10">
    <source>
        <dbReference type="Proteomes" id="UP000078597"/>
    </source>
</evidence>
<evidence type="ECO:0000256" key="2">
    <source>
        <dbReference type="ARBA" id="ARBA00022741"/>
    </source>
</evidence>
<feature type="domain" description="PurM-like N-terminal" evidence="7">
    <location>
        <begin position="737"/>
        <end position="850"/>
    </location>
</feature>
<dbReference type="PANTHER" id="PTHR10256">
    <property type="entry name" value="SELENIDE, WATER DIKINASE"/>
    <property type="match status" value="1"/>
</dbReference>
<feature type="compositionally biased region" description="Low complexity" evidence="6">
    <location>
        <begin position="1096"/>
        <end position="1106"/>
    </location>
</feature>
<keyword evidence="2" id="KW-0547">Nucleotide-binding</keyword>
<dbReference type="InterPro" id="IPR016188">
    <property type="entry name" value="PurM-like_N"/>
</dbReference>
<protein>
    <submittedName>
        <fullName evidence="9">Selenide water dikinase, putative</fullName>
    </submittedName>
</protein>
<gene>
    <name evidence="9" type="ORF">PMALA_007550</name>
</gene>
<evidence type="ECO:0000256" key="1">
    <source>
        <dbReference type="ARBA" id="ARBA00022679"/>
    </source>
</evidence>
<dbReference type="GO" id="GO:0004756">
    <property type="term" value="F:selenide, water dikinase activity"/>
    <property type="evidence" value="ECO:0007669"/>
    <property type="project" value="TreeGrafter"/>
</dbReference>
<feature type="region of interest" description="Disordered" evidence="6">
    <location>
        <begin position="1085"/>
        <end position="1106"/>
    </location>
</feature>
<dbReference type="Proteomes" id="UP000078597">
    <property type="component" value="Unassembled WGS sequence"/>
</dbReference>
<dbReference type="GO" id="GO:0016260">
    <property type="term" value="P:selenocysteine biosynthetic process"/>
    <property type="evidence" value="ECO:0007669"/>
    <property type="project" value="TreeGrafter"/>
</dbReference>
<reference evidence="10" key="1">
    <citation type="submission" date="2016-05" db="EMBL/GenBank/DDBJ databases">
        <authorList>
            <person name="Naeem Raeece"/>
        </authorList>
    </citation>
    <scope>NUCLEOTIDE SEQUENCE [LARGE SCALE GENOMIC DNA]</scope>
</reference>
<dbReference type="EMBL" id="FLQW01000405">
    <property type="protein sequence ID" value="SBS83676.1"/>
    <property type="molecule type" value="Genomic_DNA"/>
</dbReference>
<keyword evidence="5" id="KW-0711">Selenium</keyword>
<dbReference type="Pfam" id="PF00586">
    <property type="entry name" value="AIRS"/>
    <property type="match status" value="1"/>
</dbReference>
<evidence type="ECO:0000256" key="5">
    <source>
        <dbReference type="ARBA" id="ARBA00023266"/>
    </source>
</evidence>
<name>A0A1A8VT78_PLAMA</name>
<sequence>MRICKQIDPVMDIVIIGFGIRSKSFIDIFLEKNELKGVNIILICKDVFVFLDKYVQNIEKCRDSYIDIYKYCKERNILYINEKVEYIDSINKYISFSSDRNKLSYDFLLCDFDYKSSYLFSKDYSHLNIYPYKNKNLFFYYVHVMYLSLISANGMNRTDKKLYYKWKKYFLDNIVVERFYNFFSYNDKYVEEIFHKYHTIVHLNLNGSYRSTSHRNENVSVVFEEENKTTVKENETCHENDFLKKQNGEECFLTIVLISDNIDLGKSLYLELFENMKKYCLFIKIMYIHISSSPNVEKIDFCEHFLVTDCIKEVKEINKNKVILCTDCKSGDIVTVNYDECFNMTELRYPSYVYKSGYKTLNLSNEKVMNNFCEMNKFYQMNKFCQYEKDDKLYFFNQIKNYDEYTVCHTIYLNIYNSIHKKKYISIEDVKKNVHMSKKNGGNATISLYSSIEFNNILNYLYVTIVEIIRAFFHLVCKNKFVQKKVHLIKEKKKRIDKYFYKSKMSAHEETSIPLLVTLLLYIYSKVVIYIHILKGIFPVEGEEQGISGKKNEGDHSSSNDGGSTSCSRRSSRSGIESDSKIICSKRVNPFGSNSSICNTSNNAHALLPAYMYEFYQKEYEKRLSATKRTTYKIVRREEEKNSSDNSSLSVIIVEQNNIRGEKSNNLNSNNNYNVMSCVSKKKVDLYIKESIDKIINRNTCGGCGSKVPSNVLSNSLKLLDIYNSSNVYLGVEGCDDCCIFVHSKSKRGENSPAIVQTIDFFKSFIDDEYILGEIIAIHCLSDIYSMGGIGICALCVLIVKDNIEIKLQQRLENILTGCCQKLKEEKCVLSGGHTCAGNENYVGLAVTGKIKKKIMQRGDNIMEYIGAKKEQMQKVSESHKIVKDKEDAKYQHAMINDTDDNKVSGQENNYENADEVALNMFKKQEMLKENYLFLPKGSRNINAGDVIITTKMFGFGFIMAAHLCKKAKARWVYNCLDEMLISNKKGGLYFLKNNVKACTDVTGFGILGHLNEMIKCSRRDFYLSNRVPDVLNNGLFKNHEERRNDVDMGETRVGAVAVEDSNTGINTLTNGKENGEAKIRGKYKENDKNCRNDQNGKNGKNSKNSKPINFIGAKIKLSNIIIAEGVQDCIENNIYSSMYKKNHYLCNNIINLEEALLNDKYGVLFDPQTSGGLMAIVEREEANKILQDLKNIGYKNSSIIGEIINVQYDKFKYMSINEVSLDDYLDTSDSIYIEC</sequence>
<dbReference type="InterPro" id="IPR036676">
    <property type="entry name" value="PurM-like_C_sf"/>
</dbReference>
<keyword evidence="1" id="KW-0808">Transferase</keyword>
<dbReference type="InterPro" id="IPR036921">
    <property type="entry name" value="PurM-like_N_sf"/>
</dbReference>
<dbReference type="InterPro" id="IPR010918">
    <property type="entry name" value="PurM-like_C_dom"/>
</dbReference>
<keyword evidence="4" id="KW-0067">ATP-binding</keyword>
<feature type="region of interest" description="Disordered" evidence="6">
    <location>
        <begin position="548"/>
        <end position="574"/>
    </location>
</feature>
<organism evidence="9 10">
    <name type="scientific">Plasmodium malariae</name>
    <dbReference type="NCBI Taxonomy" id="5858"/>
    <lineage>
        <taxon>Eukaryota</taxon>
        <taxon>Sar</taxon>
        <taxon>Alveolata</taxon>
        <taxon>Apicomplexa</taxon>
        <taxon>Aconoidasida</taxon>
        <taxon>Haemosporida</taxon>
        <taxon>Plasmodiidae</taxon>
        <taxon>Plasmodium</taxon>
        <taxon>Plasmodium (Plasmodium)</taxon>
    </lineage>
</organism>
<dbReference type="SUPFAM" id="SSF56042">
    <property type="entry name" value="PurM C-terminal domain-like"/>
    <property type="match status" value="2"/>
</dbReference>
<dbReference type="Pfam" id="PF02769">
    <property type="entry name" value="AIRS_C"/>
    <property type="match status" value="1"/>
</dbReference>
<dbReference type="VEuPathDB" id="PlasmoDB:PmUG01_07022000"/>
<evidence type="ECO:0000259" key="8">
    <source>
        <dbReference type="Pfam" id="PF02769"/>
    </source>
</evidence>
<dbReference type="Gene3D" id="3.90.650.10">
    <property type="entry name" value="PurM-like C-terminal domain"/>
    <property type="match status" value="1"/>
</dbReference>
<dbReference type="GO" id="GO:0005524">
    <property type="term" value="F:ATP binding"/>
    <property type="evidence" value="ECO:0007669"/>
    <property type="project" value="UniProtKB-KW"/>
</dbReference>
<accession>A0A1A8VT78</accession>
<dbReference type="PANTHER" id="PTHR10256:SF0">
    <property type="entry name" value="INACTIVE SELENIDE, WATER DIKINASE-LIKE PROTEIN-RELATED"/>
    <property type="match status" value="1"/>
</dbReference>
<evidence type="ECO:0000256" key="6">
    <source>
        <dbReference type="SAM" id="MobiDB-lite"/>
    </source>
</evidence>
<dbReference type="AlphaFoldDB" id="A0A1A8VT78"/>
<dbReference type="SUPFAM" id="SSF55326">
    <property type="entry name" value="PurM N-terminal domain-like"/>
    <property type="match status" value="1"/>
</dbReference>
<evidence type="ECO:0000313" key="9">
    <source>
        <dbReference type="EMBL" id="SBS83676.1"/>
    </source>
</evidence>
<evidence type="ECO:0000259" key="7">
    <source>
        <dbReference type="Pfam" id="PF00586"/>
    </source>
</evidence>
<evidence type="ECO:0000256" key="4">
    <source>
        <dbReference type="ARBA" id="ARBA00022840"/>
    </source>
</evidence>
<dbReference type="InterPro" id="IPR004536">
    <property type="entry name" value="SPS/SelD"/>
</dbReference>
<evidence type="ECO:0000256" key="3">
    <source>
        <dbReference type="ARBA" id="ARBA00022777"/>
    </source>
</evidence>
<dbReference type="Gene3D" id="3.30.1330.10">
    <property type="entry name" value="PurM-like, N-terminal domain"/>
    <property type="match status" value="1"/>
</dbReference>